<evidence type="ECO:0000313" key="1">
    <source>
        <dbReference type="EMBL" id="KAJ0044415.1"/>
    </source>
</evidence>
<proteinExistence type="predicted"/>
<comment type="caution">
    <text evidence="1">The sequence shown here is derived from an EMBL/GenBank/DDBJ whole genome shotgun (WGS) entry which is preliminary data.</text>
</comment>
<sequence length="101" mass="11356">MAREILGPEWGKYFVGPIQFGLCCGAVVALTLLGGQSLQFIYLLSKPKGTMQLYQFVMIFGILMLVLVQIPSFHSLRHINLVSLILCLAYSACATWCYIHW</sequence>
<organism evidence="1 2">
    <name type="scientific">Pistacia integerrima</name>
    <dbReference type="NCBI Taxonomy" id="434235"/>
    <lineage>
        <taxon>Eukaryota</taxon>
        <taxon>Viridiplantae</taxon>
        <taxon>Streptophyta</taxon>
        <taxon>Embryophyta</taxon>
        <taxon>Tracheophyta</taxon>
        <taxon>Spermatophyta</taxon>
        <taxon>Magnoliopsida</taxon>
        <taxon>eudicotyledons</taxon>
        <taxon>Gunneridae</taxon>
        <taxon>Pentapetalae</taxon>
        <taxon>rosids</taxon>
        <taxon>malvids</taxon>
        <taxon>Sapindales</taxon>
        <taxon>Anacardiaceae</taxon>
        <taxon>Pistacia</taxon>
    </lineage>
</organism>
<reference evidence="2" key="1">
    <citation type="journal article" date="2023" name="G3 (Bethesda)">
        <title>Genome assembly and association tests identify interacting loci associated with vigor, precocity, and sex in interspecific pistachio rootstocks.</title>
        <authorList>
            <person name="Palmer W."/>
            <person name="Jacygrad E."/>
            <person name="Sagayaradj S."/>
            <person name="Cavanaugh K."/>
            <person name="Han R."/>
            <person name="Bertier L."/>
            <person name="Beede B."/>
            <person name="Kafkas S."/>
            <person name="Golino D."/>
            <person name="Preece J."/>
            <person name="Michelmore R."/>
        </authorList>
    </citation>
    <scope>NUCLEOTIDE SEQUENCE [LARGE SCALE GENOMIC DNA]</scope>
</reference>
<gene>
    <name evidence="1" type="ORF">Pint_05892</name>
</gene>
<dbReference type="EMBL" id="CM047738">
    <property type="protein sequence ID" value="KAJ0044415.1"/>
    <property type="molecule type" value="Genomic_DNA"/>
</dbReference>
<protein>
    <submittedName>
        <fullName evidence="1">Uncharacterized protein</fullName>
    </submittedName>
</protein>
<keyword evidence="2" id="KW-1185">Reference proteome</keyword>
<accession>A0ACC0YZR2</accession>
<dbReference type="Proteomes" id="UP001163603">
    <property type="component" value="Chromosome 3"/>
</dbReference>
<evidence type="ECO:0000313" key="2">
    <source>
        <dbReference type="Proteomes" id="UP001163603"/>
    </source>
</evidence>
<name>A0ACC0YZR2_9ROSI</name>